<organism evidence="1">
    <name type="scientific">Schistocephalus solidus</name>
    <name type="common">Tapeworm</name>
    <dbReference type="NCBI Taxonomy" id="70667"/>
    <lineage>
        <taxon>Eukaryota</taxon>
        <taxon>Metazoa</taxon>
        <taxon>Spiralia</taxon>
        <taxon>Lophotrochozoa</taxon>
        <taxon>Platyhelminthes</taxon>
        <taxon>Cestoda</taxon>
        <taxon>Eucestoda</taxon>
        <taxon>Diphyllobothriidea</taxon>
        <taxon>Diphyllobothriidae</taxon>
        <taxon>Schistocephalus</taxon>
    </lineage>
</organism>
<keyword evidence="1" id="KW-0808">Transferase</keyword>
<sequence length="107" mass="12171">MRTSALSTLLSRHALINILTSSSTSSALRYVPFSRKFFSYFRQGIERCPYFSYFRLCLKLRHIWILSSSLAGLLTDGLQILVVGTPLHNRMCGIFLNCLMSMSILCI</sequence>
<accession>A0A0X3PAE0</accession>
<protein>
    <submittedName>
        <fullName evidence="1">Glutathione S-transferase 2</fullName>
    </submittedName>
</protein>
<name>A0A0X3PAE0_SCHSO</name>
<gene>
    <name evidence="1" type="primary">GSTM2</name>
    <name evidence="1" type="ORF">TR82515</name>
</gene>
<dbReference type="AlphaFoldDB" id="A0A0X3PAE0"/>
<dbReference type="EMBL" id="GEEE01016328">
    <property type="protein sequence ID" value="JAP46897.1"/>
    <property type="molecule type" value="Transcribed_RNA"/>
</dbReference>
<proteinExistence type="predicted"/>
<dbReference type="GO" id="GO:0016740">
    <property type="term" value="F:transferase activity"/>
    <property type="evidence" value="ECO:0007669"/>
    <property type="project" value="UniProtKB-KW"/>
</dbReference>
<evidence type="ECO:0000313" key="1">
    <source>
        <dbReference type="EMBL" id="JAP46897.1"/>
    </source>
</evidence>
<reference evidence="1" key="1">
    <citation type="submission" date="2016-01" db="EMBL/GenBank/DDBJ databases">
        <title>Reference transcriptome for the parasite Schistocephalus solidus: insights into the molecular evolution of parasitism.</title>
        <authorList>
            <person name="Hebert F.O."/>
            <person name="Grambauer S."/>
            <person name="Barber I."/>
            <person name="Landry C.R."/>
            <person name="Aubin-Horth N."/>
        </authorList>
    </citation>
    <scope>NUCLEOTIDE SEQUENCE</scope>
</reference>